<name>A0ABX5YJ42_9PLAN</name>
<dbReference type="InterPro" id="IPR003115">
    <property type="entry name" value="ParB_N"/>
</dbReference>
<dbReference type="PANTHER" id="PTHR33375">
    <property type="entry name" value="CHROMOSOME-PARTITIONING PROTEIN PARB-RELATED"/>
    <property type="match status" value="1"/>
</dbReference>
<dbReference type="GeneID" id="98646016"/>
<dbReference type="Pfam" id="PF02195">
    <property type="entry name" value="ParB_N"/>
    <property type="match status" value="1"/>
</dbReference>
<dbReference type="RefSeq" id="WP_002647527.1">
    <property type="nucleotide sequence ID" value="NZ_CP042910.1"/>
</dbReference>
<dbReference type="PANTHER" id="PTHR33375:SF1">
    <property type="entry name" value="CHROMOSOME-PARTITIONING PROTEIN PARB-RELATED"/>
    <property type="match status" value="1"/>
</dbReference>
<gene>
    <name evidence="3" type="ORF">GmarT_13790</name>
</gene>
<dbReference type="InterPro" id="IPR050336">
    <property type="entry name" value="Chromosome_partition/occlusion"/>
</dbReference>
<dbReference type="Proteomes" id="UP000322887">
    <property type="component" value="Chromosome"/>
</dbReference>
<evidence type="ECO:0000259" key="2">
    <source>
        <dbReference type="SMART" id="SM00470"/>
    </source>
</evidence>
<evidence type="ECO:0000256" key="1">
    <source>
        <dbReference type="SAM" id="MobiDB-lite"/>
    </source>
</evidence>
<dbReference type="Gene3D" id="3.90.1530.10">
    <property type="entry name" value="Conserved hypothetical protein from pyrococcus furiosus pfu- 392566-001, ParB domain"/>
    <property type="match status" value="1"/>
</dbReference>
<evidence type="ECO:0000313" key="3">
    <source>
        <dbReference type="EMBL" id="QEG15538.1"/>
    </source>
</evidence>
<reference evidence="3 4" key="1">
    <citation type="submission" date="2019-08" db="EMBL/GenBank/DDBJ databases">
        <title>Deep-cultivation of Planctomycetes and their phenomic and genomic characterization uncovers novel biology.</title>
        <authorList>
            <person name="Wiegand S."/>
            <person name="Jogler M."/>
            <person name="Boedeker C."/>
            <person name="Pinto D."/>
            <person name="Vollmers J."/>
            <person name="Rivas-Marin E."/>
            <person name="Kohn T."/>
            <person name="Peeters S.H."/>
            <person name="Heuer A."/>
            <person name="Rast P."/>
            <person name="Oberbeckmann S."/>
            <person name="Bunk B."/>
            <person name="Jeske O."/>
            <person name="Meyerdierks A."/>
            <person name="Storesund J.E."/>
            <person name="Kallscheuer N."/>
            <person name="Luecker S."/>
            <person name="Lage O.M."/>
            <person name="Pohl T."/>
            <person name="Merkel B.J."/>
            <person name="Hornburger P."/>
            <person name="Mueller R.-W."/>
            <person name="Bruemmer F."/>
            <person name="Labrenz M."/>
            <person name="Spormann A.M."/>
            <person name="Op den Camp H."/>
            <person name="Overmann J."/>
            <person name="Amann R."/>
            <person name="Jetten M.S.M."/>
            <person name="Mascher T."/>
            <person name="Medema M.H."/>
            <person name="Devos D.P."/>
            <person name="Kaster A.-K."/>
            <person name="Ovreas L."/>
            <person name="Rohde M."/>
            <person name="Galperin M.Y."/>
            <person name="Jogler C."/>
        </authorList>
    </citation>
    <scope>NUCLEOTIDE SEQUENCE [LARGE SCALE GENOMIC DNA]</scope>
    <source>
        <strain evidence="3 4">DSM 8797</strain>
    </source>
</reference>
<accession>A0ABX5YJ42</accession>
<dbReference type="SUPFAM" id="SSF110849">
    <property type="entry name" value="ParB/Sulfiredoxin"/>
    <property type="match status" value="1"/>
</dbReference>
<dbReference type="EMBL" id="CP042910">
    <property type="protein sequence ID" value="QEG15538.1"/>
    <property type="molecule type" value="Genomic_DNA"/>
</dbReference>
<dbReference type="SMART" id="SM00470">
    <property type="entry name" value="ParB"/>
    <property type="match status" value="1"/>
</dbReference>
<feature type="domain" description="ParB-like N-terminal" evidence="2">
    <location>
        <begin position="26"/>
        <end position="116"/>
    </location>
</feature>
<dbReference type="InterPro" id="IPR036086">
    <property type="entry name" value="ParB/Sulfiredoxin_sf"/>
</dbReference>
<proteinExistence type="predicted"/>
<keyword evidence="4" id="KW-1185">Reference proteome</keyword>
<sequence>MVSDPDKKSTRSQKTGHGRKSENAIILVDIDSIRPCPENDLIYTIDPESPENKRLQADIAERGIVEPIVVSRDDVGIIISGHRRYAAACRVGLTKVPVRYYDIKREDDLDAFVELLVTFNRDQREKTFDEKLREEATRHNPCEAHLTLLEERNKPREIAEPFIIEGIKTRSEISPAKKPMLDTLFQVLEDNITPMTVRQIHYQFMNDPPLRHASKPNSWYRNKLCDYKNLVDLVARARIAGLISMQDIIDETRPFKNWSAFRNSGDFINRHMQNFLNGYWRNLQQSQPDHIEILAEKNTIYSTVNQIAQEYCIPTTSLRGYGSIYPRYEMTQRYFRSGKDRLIILIVSDFDPDGEEIAQSFARSLRDEFEIENIHPIKVALTYDHIKRFNLVPNMEAKKSSSQYQKFYDRYGTDDVFEVEALRPAQLQTLLEEAIDSVMDLDLFNQEREKEKSDAADIEAYRETILNYIKDYRNEESN</sequence>
<feature type="region of interest" description="Disordered" evidence="1">
    <location>
        <begin position="1"/>
        <end position="20"/>
    </location>
</feature>
<organism evidence="3 4">
    <name type="scientific">Gimesia maris</name>
    <dbReference type="NCBI Taxonomy" id="122"/>
    <lineage>
        <taxon>Bacteria</taxon>
        <taxon>Pseudomonadati</taxon>
        <taxon>Planctomycetota</taxon>
        <taxon>Planctomycetia</taxon>
        <taxon>Planctomycetales</taxon>
        <taxon>Planctomycetaceae</taxon>
        <taxon>Gimesia</taxon>
    </lineage>
</organism>
<protein>
    <submittedName>
        <fullName evidence="3">ParB-like nuclease domain protein</fullName>
    </submittedName>
</protein>
<evidence type="ECO:0000313" key="4">
    <source>
        <dbReference type="Proteomes" id="UP000322887"/>
    </source>
</evidence>